<name>A0A8D9D477_BRACM</name>
<feature type="non-terminal residue" evidence="2">
    <location>
        <position position="79"/>
    </location>
</feature>
<proteinExistence type="predicted"/>
<sequence>MVFSEREQAVSDCGEMMIWKEPKLCCRSAHPRGTRRRPRRRCRDRGERVSFGSKASDASSIHLFAGRTRRLYLEASPFS</sequence>
<accession>A0A8D9D477</accession>
<organism evidence="2 3">
    <name type="scientific">Brassica campestris</name>
    <name type="common">Field mustard</name>
    <dbReference type="NCBI Taxonomy" id="3711"/>
    <lineage>
        <taxon>Eukaryota</taxon>
        <taxon>Viridiplantae</taxon>
        <taxon>Streptophyta</taxon>
        <taxon>Embryophyta</taxon>
        <taxon>Tracheophyta</taxon>
        <taxon>Spermatophyta</taxon>
        <taxon>Magnoliopsida</taxon>
        <taxon>eudicotyledons</taxon>
        <taxon>Gunneridae</taxon>
        <taxon>Pentapetalae</taxon>
        <taxon>rosids</taxon>
        <taxon>malvids</taxon>
        <taxon>Brassicales</taxon>
        <taxon>Brassicaceae</taxon>
        <taxon>Brassiceae</taxon>
        <taxon>Brassica</taxon>
    </lineage>
</organism>
<dbReference type="Proteomes" id="UP000694005">
    <property type="component" value="Chromosome A06"/>
</dbReference>
<dbReference type="Gramene" id="A06p11260.2_BraZ1">
    <property type="protein sequence ID" value="A06p11260.2_BraZ1.CDS.1"/>
    <property type="gene ID" value="A06g11260.2_BraZ1"/>
</dbReference>
<gene>
    <name evidence="2" type="ORF">BRAPAZ1V2_A06P11260.2</name>
</gene>
<evidence type="ECO:0000256" key="1">
    <source>
        <dbReference type="SAM" id="MobiDB-lite"/>
    </source>
</evidence>
<protein>
    <submittedName>
        <fullName evidence="2">Uncharacterized protein</fullName>
    </submittedName>
</protein>
<evidence type="ECO:0000313" key="2">
    <source>
        <dbReference type="EMBL" id="CAG7868886.1"/>
    </source>
</evidence>
<feature type="region of interest" description="Disordered" evidence="1">
    <location>
        <begin position="29"/>
        <end position="48"/>
    </location>
</feature>
<dbReference type="AlphaFoldDB" id="A0A8D9D477"/>
<reference evidence="2 3" key="1">
    <citation type="submission" date="2021-07" db="EMBL/GenBank/DDBJ databases">
        <authorList>
            <consortium name="Genoscope - CEA"/>
            <person name="William W."/>
        </authorList>
    </citation>
    <scope>NUCLEOTIDE SEQUENCE [LARGE SCALE GENOMIC DNA]</scope>
</reference>
<evidence type="ECO:0000313" key="3">
    <source>
        <dbReference type="Proteomes" id="UP000694005"/>
    </source>
</evidence>
<feature type="compositionally biased region" description="Basic residues" evidence="1">
    <location>
        <begin position="29"/>
        <end position="43"/>
    </location>
</feature>
<dbReference type="EMBL" id="LS974622">
    <property type="protein sequence ID" value="CAG7868886.1"/>
    <property type="molecule type" value="Genomic_DNA"/>
</dbReference>